<dbReference type="AlphaFoldDB" id="A0A814FF59"/>
<evidence type="ECO:0000313" key="2">
    <source>
        <dbReference type="Proteomes" id="UP000663879"/>
    </source>
</evidence>
<gene>
    <name evidence="1" type="ORF">OXX778_LOCUS15417</name>
</gene>
<reference evidence="1" key="1">
    <citation type="submission" date="2021-02" db="EMBL/GenBank/DDBJ databases">
        <authorList>
            <person name="Nowell W R."/>
        </authorList>
    </citation>
    <scope>NUCLEOTIDE SEQUENCE</scope>
    <source>
        <strain evidence="1">Ploen Becks lab</strain>
    </source>
</reference>
<dbReference type="Proteomes" id="UP000663879">
    <property type="component" value="Unassembled WGS sequence"/>
</dbReference>
<name>A0A814FF59_9BILA</name>
<protein>
    <submittedName>
        <fullName evidence="1">Uncharacterized protein</fullName>
    </submittedName>
</protein>
<dbReference type="EMBL" id="CAJNOC010003400">
    <property type="protein sequence ID" value="CAF0980948.1"/>
    <property type="molecule type" value="Genomic_DNA"/>
</dbReference>
<organism evidence="1 2">
    <name type="scientific">Brachionus calyciflorus</name>
    <dbReference type="NCBI Taxonomy" id="104777"/>
    <lineage>
        <taxon>Eukaryota</taxon>
        <taxon>Metazoa</taxon>
        <taxon>Spiralia</taxon>
        <taxon>Gnathifera</taxon>
        <taxon>Rotifera</taxon>
        <taxon>Eurotatoria</taxon>
        <taxon>Monogononta</taxon>
        <taxon>Pseudotrocha</taxon>
        <taxon>Ploima</taxon>
        <taxon>Brachionidae</taxon>
        <taxon>Brachionus</taxon>
    </lineage>
</organism>
<accession>A0A814FF59</accession>
<dbReference type="OrthoDB" id="5426877at2759"/>
<evidence type="ECO:0000313" key="1">
    <source>
        <dbReference type="EMBL" id="CAF0980948.1"/>
    </source>
</evidence>
<proteinExistence type="predicted"/>
<sequence length="418" mass="48628">MDHFGKTYEQINQMWNSNEKYLKLQEEMASFYVFDDKNCLIESRTPEKAKEMFVYNKLGMLRFILRFDINNQPEIVEYSTYNQWGEVSAKGFSKNKAHLDIEWLRSVADSAAITDLNESVTMQTSISNVSIKPALNGKIVETMVKNSSNRFECFDSSCVSSMDKVVEKSSLFRKPDGSNCYLHMEREYLGTQLQSIIYPFTYNDKITKLNYKYNRQGLVSSIWIDENKLAEFEYTASGNLSNETFFNSSEENLKRTYEYNSSGMLSTQDDCFMQESLSYSKNGYECEKDFYDTSISMTKFVPKWHEKCDIRSLAVTQEIFSERLDNLDEMEADYLLNLLVHHGFLDQDFRVVKNLSLSEALIKLPLNINEHSINKIICLLNEHFPHTSFGHKYSYGANSELVNSKYFLGKLIFGKLIY</sequence>
<keyword evidence="2" id="KW-1185">Reference proteome</keyword>
<comment type="caution">
    <text evidence="1">The sequence shown here is derived from an EMBL/GenBank/DDBJ whole genome shotgun (WGS) entry which is preliminary data.</text>
</comment>